<gene>
    <name evidence="1" type="ORF">F2Q68_00007184</name>
</gene>
<comment type="caution">
    <text evidence="1">The sequence shown here is derived from an EMBL/GenBank/DDBJ whole genome shotgun (WGS) entry which is preliminary data.</text>
</comment>
<accession>A0A8S9L3J9</accession>
<proteinExistence type="predicted"/>
<sequence>MPLFLNFLQHPHTLPPVRCHRFPPHTLPHAFWAVGSSGKSHKGDSDLIVAYKTEEPGPFTEERISRRQREAFGVLLYCLASNCKNQTIPYSIAGADLIPKGGVY</sequence>
<reference evidence="1" key="1">
    <citation type="submission" date="2019-12" db="EMBL/GenBank/DDBJ databases">
        <title>Genome sequencing and annotation of Brassica cretica.</title>
        <authorList>
            <person name="Studholme D.J."/>
            <person name="Sarris P.F."/>
        </authorList>
    </citation>
    <scope>NUCLEOTIDE SEQUENCE</scope>
    <source>
        <strain evidence="1">PFS-001/15</strain>
        <tissue evidence="1">Leaf</tissue>
    </source>
</reference>
<dbReference type="AlphaFoldDB" id="A0A8S9L3J9"/>
<evidence type="ECO:0000313" key="1">
    <source>
        <dbReference type="EMBL" id="KAF2600517.1"/>
    </source>
</evidence>
<name>A0A8S9L3J9_BRACR</name>
<dbReference type="Proteomes" id="UP000712281">
    <property type="component" value="Unassembled WGS sequence"/>
</dbReference>
<protein>
    <submittedName>
        <fullName evidence="1">Uncharacterized protein</fullName>
    </submittedName>
</protein>
<evidence type="ECO:0000313" key="2">
    <source>
        <dbReference type="Proteomes" id="UP000712281"/>
    </source>
</evidence>
<organism evidence="1 2">
    <name type="scientific">Brassica cretica</name>
    <name type="common">Mustard</name>
    <dbReference type="NCBI Taxonomy" id="69181"/>
    <lineage>
        <taxon>Eukaryota</taxon>
        <taxon>Viridiplantae</taxon>
        <taxon>Streptophyta</taxon>
        <taxon>Embryophyta</taxon>
        <taxon>Tracheophyta</taxon>
        <taxon>Spermatophyta</taxon>
        <taxon>Magnoliopsida</taxon>
        <taxon>eudicotyledons</taxon>
        <taxon>Gunneridae</taxon>
        <taxon>Pentapetalae</taxon>
        <taxon>rosids</taxon>
        <taxon>malvids</taxon>
        <taxon>Brassicales</taxon>
        <taxon>Brassicaceae</taxon>
        <taxon>Brassiceae</taxon>
        <taxon>Brassica</taxon>
    </lineage>
</organism>
<dbReference type="EMBL" id="QGKW02000717">
    <property type="protein sequence ID" value="KAF2600517.1"/>
    <property type="molecule type" value="Genomic_DNA"/>
</dbReference>